<organism evidence="1 2">
    <name type="scientific">Candidatus Amesbacteria bacterium GW2011_GWC2_45_19</name>
    <dbReference type="NCBI Taxonomy" id="1618366"/>
    <lineage>
        <taxon>Bacteria</taxon>
        <taxon>Candidatus Amesiibacteriota</taxon>
    </lineage>
</organism>
<sequence>MLETVNRKVKRYIKNRGKKRKIKKEKKVRADFLKDFSKARGAESCRTYRFC</sequence>
<name>A0A0G1M4I7_9BACT</name>
<reference evidence="1 2" key="1">
    <citation type="journal article" date="2015" name="Nature">
        <title>rRNA introns, odd ribosomes, and small enigmatic genomes across a large radiation of phyla.</title>
        <authorList>
            <person name="Brown C.T."/>
            <person name="Hug L.A."/>
            <person name="Thomas B.C."/>
            <person name="Sharon I."/>
            <person name="Castelle C.J."/>
            <person name="Singh A."/>
            <person name="Wilkins M.J."/>
            <person name="Williams K.H."/>
            <person name="Banfield J.F."/>
        </authorList>
    </citation>
    <scope>NUCLEOTIDE SEQUENCE [LARGE SCALE GENOMIC DNA]</scope>
</reference>
<accession>A0A0G1M4I7</accession>
<dbReference type="EMBL" id="LCKS01000004">
    <property type="protein sequence ID" value="KKU03022.1"/>
    <property type="molecule type" value="Genomic_DNA"/>
</dbReference>
<comment type="caution">
    <text evidence="1">The sequence shown here is derived from an EMBL/GenBank/DDBJ whole genome shotgun (WGS) entry which is preliminary data.</text>
</comment>
<dbReference type="AlphaFoldDB" id="A0A0G1M4I7"/>
<protein>
    <submittedName>
        <fullName evidence="1">Uncharacterized protein</fullName>
    </submittedName>
</protein>
<dbReference type="Proteomes" id="UP000034264">
    <property type="component" value="Unassembled WGS sequence"/>
</dbReference>
<evidence type="ECO:0000313" key="2">
    <source>
        <dbReference type="Proteomes" id="UP000034264"/>
    </source>
</evidence>
<gene>
    <name evidence="1" type="ORF">UX05_C0004G0031</name>
</gene>
<proteinExistence type="predicted"/>
<evidence type="ECO:0000313" key="1">
    <source>
        <dbReference type="EMBL" id="KKU03022.1"/>
    </source>
</evidence>